<comment type="caution">
    <text evidence="2">The sequence shown here is derived from an EMBL/GenBank/DDBJ whole genome shotgun (WGS) entry which is preliminary data.</text>
</comment>
<dbReference type="Proteomes" id="UP001491613">
    <property type="component" value="Unassembled WGS sequence"/>
</dbReference>
<evidence type="ECO:0000313" key="3">
    <source>
        <dbReference type="Proteomes" id="UP001491613"/>
    </source>
</evidence>
<evidence type="ECO:0000256" key="1">
    <source>
        <dbReference type="SAM" id="MobiDB-lite"/>
    </source>
</evidence>
<sequence length="159" mass="17764">MIHLSALEASRLLGKHPKAKKAVDKVKKAKQVDALHGKVLVQLAGFPDPVTELLFHSKRHWRLDYAWPDHMIALEVHGGIYSGGRHTRGRGFVEDRCKMNEASLLGWIVLEITPEHIESGQLRTWLLSAFDLKKTKRGPSHDYSIGSGTSPVLTERGVT</sequence>
<evidence type="ECO:0008006" key="4">
    <source>
        <dbReference type="Google" id="ProtNLM"/>
    </source>
</evidence>
<evidence type="ECO:0000313" key="2">
    <source>
        <dbReference type="EMBL" id="MEL3918151.1"/>
    </source>
</evidence>
<proteinExistence type="predicted"/>
<protein>
    <recommendedName>
        <fullName evidence="4">DUF559 domain-containing protein</fullName>
    </recommendedName>
</protein>
<dbReference type="EMBL" id="JAZDDP010000001">
    <property type="protein sequence ID" value="MEL3918151.1"/>
    <property type="molecule type" value="Genomic_DNA"/>
</dbReference>
<organism evidence="2 3">
    <name type="scientific">Aeromonas enteropelogenes</name>
    <name type="common">Aeromonas trota</name>
    <dbReference type="NCBI Taxonomy" id="29489"/>
    <lineage>
        <taxon>Bacteria</taxon>
        <taxon>Pseudomonadati</taxon>
        <taxon>Pseudomonadota</taxon>
        <taxon>Gammaproteobacteria</taxon>
        <taxon>Aeromonadales</taxon>
        <taxon>Aeromonadaceae</taxon>
        <taxon>Aeromonas</taxon>
    </lineage>
</organism>
<name>A0ABU9J6E8_AEREN</name>
<accession>A0ABU9J6E8</accession>
<reference evidence="2 3" key="1">
    <citation type="submission" date="2024-01" db="EMBL/GenBank/DDBJ databases">
        <title>Horizontal gene transfer in Aeromonas trota.</title>
        <authorList>
            <person name="Otero Olarra J.E."/>
            <person name="Perez Valdespino A."/>
        </authorList>
    </citation>
    <scope>NUCLEOTIDE SEQUENCE [LARGE SCALE GENOMIC DNA]</scope>
    <source>
        <strain evidence="2 3">9.1</strain>
    </source>
</reference>
<dbReference type="RefSeq" id="WP_342016559.1">
    <property type="nucleotide sequence ID" value="NZ_JAVTII010000001.1"/>
</dbReference>
<keyword evidence="3" id="KW-1185">Reference proteome</keyword>
<feature type="region of interest" description="Disordered" evidence="1">
    <location>
        <begin position="136"/>
        <end position="159"/>
    </location>
</feature>
<gene>
    <name evidence="2" type="ORF">V1482_01845</name>
</gene>